<dbReference type="FunFam" id="3.40.50.300:FF:000134">
    <property type="entry name" value="Iron-enterobactin ABC transporter ATP-binding protein"/>
    <property type="match status" value="1"/>
</dbReference>
<keyword evidence="4" id="KW-1278">Translocase</keyword>
<dbReference type="GO" id="GO:0005524">
    <property type="term" value="F:ATP binding"/>
    <property type="evidence" value="ECO:0007669"/>
    <property type="project" value="UniProtKB-KW"/>
</dbReference>
<dbReference type="Pfam" id="PF00005">
    <property type="entry name" value="ABC_tran"/>
    <property type="match status" value="1"/>
</dbReference>
<dbReference type="InterPro" id="IPR017871">
    <property type="entry name" value="ABC_transporter-like_CS"/>
</dbReference>
<reference evidence="6 7" key="1">
    <citation type="submission" date="2016-10" db="EMBL/GenBank/DDBJ databases">
        <authorList>
            <person name="de Groot N.N."/>
        </authorList>
    </citation>
    <scope>NUCLEOTIDE SEQUENCE [LARGE SCALE GENOMIC DNA]</scope>
    <source>
        <strain evidence="6 7">DSM 16981</strain>
    </source>
</reference>
<evidence type="ECO:0000313" key="6">
    <source>
        <dbReference type="EMBL" id="SDM29186.1"/>
    </source>
</evidence>
<keyword evidence="2" id="KW-0547">Nucleotide-binding</keyword>
<evidence type="ECO:0000313" key="7">
    <source>
        <dbReference type="Proteomes" id="UP000199309"/>
    </source>
</evidence>
<sequence>MIESTDIVLHIHRLSAGYGTLTVLQNIDLTVHRGDMIGIIGPNGAGKSTLLKTIRGFLPIRQGVVELCGTPIGKLRAGTFAQQAAYLKQHDGLLPGYTVRDVVATGRYPHLHWWQQEGENDRRIVDACMQYTGVMQVADRDMLTLSGGQQQRVLLAKILAQQTPLLFLDEPTAGLDVFYQEEILRLCRVLCTRGKTVILVVHELALAARFCTKLILLGAGMTAAIGKPAEVLTEENLSAVYGMPIAVRQNSTTGHLDIYSAPSSASGRDALLDVIIGKTGGADHE</sequence>
<dbReference type="InterPro" id="IPR027417">
    <property type="entry name" value="P-loop_NTPase"/>
</dbReference>
<dbReference type="PANTHER" id="PTHR42794">
    <property type="entry name" value="HEMIN IMPORT ATP-BINDING PROTEIN HMUV"/>
    <property type="match status" value="1"/>
</dbReference>
<evidence type="ECO:0000256" key="4">
    <source>
        <dbReference type="ARBA" id="ARBA00022967"/>
    </source>
</evidence>
<feature type="domain" description="ABC transporter" evidence="5">
    <location>
        <begin position="2"/>
        <end position="244"/>
    </location>
</feature>
<dbReference type="RefSeq" id="WP_091648021.1">
    <property type="nucleotide sequence ID" value="NZ_FNHQ01000004.1"/>
</dbReference>
<dbReference type="STRING" id="349095.SAMN05660299_00596"/>
<keyword evidence="7" id="KW-1185">Reference proteome</keyword>
<dbReference type="SMART" id="SM00382">
    <property type="entry name" value="AAA"/>
    <property type="match status" value="1"/>
</dbReference>
<accession>A0A1G9S143</accession>
<dbReference type="PANTHER" id="PTHR42794:SF1">
    <property type="entry name" value="HEMIN IMPORT ATP-BINDING PROTEIN HMUV"/>
    <property type="match status" value="1"/>
</dbReference>
<keyword evidence="1" id="KW-0813">Transport</keyword>
<evidence type="ECO:0000259" key="5">
    <source>
        <dbReference type="PROSITE" id="PS50893"/>
    </source>
</evidence>
<dbReference type="Gene3D" id="3.40.50.300">
    <property type="entry name" value="P-loop containing nucleotide triphosphate hydrolases"/>
    <property type="match status" value="1"/>
</dbReference>
<dbReference type="EMBL" id="FNHQ01000004">
    <property type="protein sequence ID" value="SDM29186.1"/>
    <property type="molecule type" value="Genomic_DNA"/>
</dbReference>
<proteinExistence type="predicted"/>
<dbReference type="AlphaFoldDB" id="A0A1G9S143"/>
<evidence type="ECO:0000256" key="3">
    <source>
        <dbReference type="ARBA" id="ARBA00022840"/>
    </source>
</evidence>
<dbReference type="InterPro" id="IPR003593">
    <property type="entry name" value="AAA+_ATPase"/>
</dbReference>
<evidence type="ECO:0000256" key="2">
    <source>
        <dbReference type="ARBA" id="ARBA00022741"/>
    </source>
</evidence>
<dbReference type="InterPro" id="IPR003439">
    <property type="entry name" value="ABC_transporter-like_ATP-bd"/>
</dbReference>
<dbReference type="GO" id="GO:0016887">
    <property type="term" value="F:ATP hydrolysis activity"/>
    <property type="evidence" value="ECO:0007669"/>
    <property type="project" value="InterPro"/>
</dbReference>
<dbReference type="OrthoDB" id="9799337at2"/>
<dbReference type="PROSITE" id="PS50893">
    <property type="entry name" value="ABC_TRANSPORTER_2"/>
    <property type="match status" value="1"/>
</dbReference>
<keyword evidence="3 6" id="KW-0067">ATP-binding</keyword>
<evidence type="ECO:0000256" key="1">
    <source>
        <dbReference type="ARBA" id="ARBA00022448"/>
    </source>
</evidence>
<dbReference type="Proteomes" id="UP000199309">
    <property type="component" value="Unassembled WGS sequence"/>
</dbReference>
<protein>
    <submittedName>
        <fullName evidence="6">Iron complex transport system ATP-binding protein</fullName>
    </submittedName>
</protein>
<organism evidence="6 7">
    <name type="scientific">Megasphaera paucivorans</name>
    <dbReference type="NCBI Taxonomy" id="349095"/>
    <lineage>
        <taxon>Bacteria</taxon>
        <taxon>Bacillati</taxon>
        <taxon>Bacillota</taxon>
        <taxon>Negativicutes</taxon>
        <taxon>Veillonellales</taxon>
        <taxon>Veillonellaceae</taxon>
        <taxon>Megasphaera</taxon>
    </lineage>
</organism>
<gene>
    <name evidence="6" type="ORF">SAMN05660299_00596</name>
</gene>
<dbReference type="PROSITE" id="PS00211">
    <property type="entry name" value="ABC_TRANSPORTER_1"/>
    <property type="match status" value="1"/>
</dbReference>
<dbReference type="SUPFAM" id="SSF52540">
    <property type="entry name" value="P-loop containing nucleoside triphosphate hydrolases"/>
    <property type="match status" value="1"/>
</dbReference>
<name>A0A1G9S143_9FIRM</name>